<dbReference type="GO" id="GO:0003700">
    <property type="term" value="F:DNA-binding transcription factor activity"/>
    <property type="evidence" value="ECO:0007669"/>
    <property type="project" value="InterPro"/>
</dbReference>
<proteinExistence type="predicted"/>
<dbReference type="SUPFAM" id="SSF46785">
    <property type="entry name" value="Winged helix' DNA-binding domain"/>
    <property type="match status" value="1"/>
</dbReference>
<dbReference type="Pfam" id="PF12802">
    <property type="entry name" value="MarR_2"/>
    <property type="match status" value="1"/>
</dbReference>
<protein>
    <recommendedName>
        <fullName evidence="1">HTH marR-type domain-containing protein</fullName>
    </recommendedName>
</protein>
<dbReference type="InterPro" id="IPR036390">
    <property type="entry name" value="WH_DNA-bd_sf"/>
</dbReference>
<dbReference type="AlphaFoldDB" id="T5KII8"/>
<dbReference type="InterPro" id="IPR036388">
    <property type="entry name" value="WH-like_DNA-bd_sf"/>
</dbReference>
<dbReference type="PANTHER" id="PTHR33164">
    <property type="entry name" value="TRANSCRIPTIONAL REGULATOR, MARR FAMILY"/>
    <property type="match status" value="1"/>
</dbReference>
<dbReference type="Proteomes" id="UP000016033">
    <property type="component" value="Unassembled WGS sequence"/>
</dbReference>
<evidence type="ECO:0000259" key="1">
    <source>
        <dbReference type="PROSITE" id="PS50995"/>
    </source>
</evidence>
<gene>
    <name evidence="2" type="ORF">L687_01805</name>
</gene>
<dbReference type="InterPro" id="IPR000835">
    <property type="entry name" value="HTH_MarR-typ"/>
</dbReference>
<reference evidence="2 3" key="1">
    <citation type="journal article" date="2013" name="Genome Announc.">
        <title>Whole-genome sequences of five oyster-associated bacteria show potential for crude oil hydrocarbon degradation.</title>
        <authorList>
            <person name="Chauhan A."/>
            <person name="Green S."/>
            <person name="Pathak A."/>
            <person name="Thomas J."/>
            <person name="Venkatramanan R."/>
        </authorList>
    </citation>
    <scope>NUCLEOTIDE SEQUENCE [LARGE SCALE GENOMIC DNA]</scope>
    <source>
        <strain evidence="2 3">MF109</strain>
    </source>
</reference>
<dbReference type="RefSeq" id="WP_021200227.1">
    <property type="nucleotide sequence ID" value="NZ_ATAO01000195.1"/>
</dbReference>
<comment type="caution">
    <text evidence="2">The sequence shown here is derived from an EMBL/GenBank/DDBJ whole genome shotgun (WGS) entry which is preliminary data.</text>
</comment>
<dbReference type="SMART" id="SM00347">
    <property type="entry name" value="HTH_MARR"/>
    <property type="match status" value="1"/>
</dbReference>
<dbReference type="EMBL" id="ATAO01000195">
    <property type="protein sequence ID" value="EQM75797.1"/>
    <property type="molecule type" value="Genomic_DNA"/>
</dbReference>
<dbReference type="PROSITE" id="PS50995">
    <property type="entry name" value="HTH_MARR_2"/>
    <property type="match status" value="1"/>
</dbReference>
<accession>T5KII8</accession>
<evidence type="ECO:0000313" key="3">
    <source>
        <dbReference type="Proteomes" id="UP000016033"/>
    </source>
</evidence>
<sequence length="147" mass="16647">MDLHRLFDDVIRFEMEIWEAVDRRLRAEHSLPLSWFEPMRAIARIENCRASDIATELSITEGGTSKLVARIEAAGYCERTPNPDDRRASFITLTPAGEDMLTIATQTFGRELEPWFQSVSADDLQHFATTLATLRVRKPIPTTGVTP</sequence>
<organism evidence="2 3">
    <name type="scientific">Microbacterium maritypicum MF109</name>
    <dbReference type="NCBI Taxonomy" id="1333857"/>
    <lineage>
        <taxon>Bacteria</taxon>
        <taxon>Bacillati</taxon>
        <taxon>Actinomycetota</taxon>
        <taxon>Actinomycetes</taxon>
        <taxon>Micrococcales</taxon>
        <taxon>Microbacteriaceae</taxon>
        <taxon>Microbacterium</taxon>
    </lineage>
</organism>
<evidence type="ECO:0000313" key="2">
    <source>
        <dbReference type="EMBL" id="EQM75797.1"/>
    </source>
</evidence>
<dbReference type="PATRIC" id="fig|1333857.3.peg.2271"/>
<dbReference type="InterPro" id="IPR039422">
    <property type="entry name" value="MarR/SlyA-like"/>
</dbReference>
<name>T5KII8_MICMQ</name>
<dbReference type="PANTHER" id="PTHR33164:SF94">
    <property type="entry name" value="TRANSCRIPTIONAL REGULATORY PROTEIN-RELATED"/>
    <property type="match status" value="1"/>
</dbReference>
<feature type="domain" description="HTH marR-type" evidence="1">
    <location>
        <begin position="3"/>
        <end position="136"/>
    </location>
</feature>
<dbReference type="Gene3D" id="1.10.10.10">
    <property type="entry name" value="Winged helix-like DNA-binding domain superfamily/Winged helix DNA-binding domain"/>
    <property type="match status" value="1"/>
</dbReference>
<dbReference type="GO" id="GO:0006950">
    <property type="term" value="P:response to stress"/>
    <property type="evidence" value="ECO:0007669"/>
    <property type="project" value="TreeGrafter"/>
</dbReference>